<feature type="transmembrane region" description="Helical" evidence="1">
    <location>
        <begin position="57"/>
        <end position="81"/>
    </location>
</feature>
<dbReference type="WormBase" id="CBG24009">
    <property type="protein sequence ID" value="CBP48477"/>
    <property type="gene ID" value="WBGene00042222"/>
</dbReference>
<evidence type="ECO:0000313" key="2">
    <source>
        <dbReference type="EMBL" id="CAP20719.1"/>
    </source>
</evidence>
<dbReference type="GeneID" id="8590038"/>
<proteinExistence type="predicted"/>
<dbReference type="CTD" id="8590038"/>
<dbReference type="OMA" id="NIYTISM"/>
<dbReference type="RefSeq" id="XP_002648036.1">
    <property type="nucleotide sequence ID" value="XM_002647990.1"/>
</dbReference>
<keyword evidence="1" id="KW-0472">Membrane</keyword>
<feature type="transmembrane region" description="Helical" evidence="1">
    <location>
        <begin position="133"/>
        <end position="152"/>
    </location>
</feature>
<feature type="transmembrane region" description="Helical" evidence="1">
    <location>
        <begin position="87"/>
        <end position="112"/>
    </location>
</feature>
<keyword evidence="1" id="KW-0812">Transmembrane</keyword>
<reference evidence="2 3" key="2">
    <citation type="journal article" date="2011" name="PLoS Genet.">
        <title>Caenorhabditis briggsae recombinant inbred line genotypes reveal inter-strain incompatibility and the evolution of recombination.</title>
        <authorList>
            <person name="Ross J.A."/>
            <person name="Koboldt D.C."/>
            <person name="Staisch J.E."/>
            <person name="Chamberlin H.M."/>
            <person name="Gupta B.P."/>
            <person name="Miller R.D."/>
            <person name="Baird S.E."/>
            <person name="Haag E.S."/>
        </authorList>
    </citation>
    <scope>NUCLEOTIDE SEQUENCE [LARGE SCALE GENOMIC DNA]</scope>
    <source>
        <strain evidence="2 3">AF16</strain>
    </source>
</reference>
<feature type="transmembrane region" description="Helical" evidence="1">
    <location>
        <begin position="164"/>
        <end position="186"/>
    </location>
</feature>
<name>A8WJS6_CAEBR</name>
<evidence type="ECO:0000313" key="3">
    <source>
        <dbReference type="Proteomes" id="UP000008549"/>
    </source>
</evidence>
<keyword evidence="3" id="KW-1185">Reference proteome</keyword>
<dbReference type="AlphaFoldDB" id="A8WJS6"/>
<keyword evidence="1" id="KW-1133">Transmembrane helix</keyword>
<feature type="transmembrane region" description="Helical" evidence="1">
    <location>
        <begin position="198"/>
        <end position="221"/>
    </location>
</feature>
<feature type="transmembrane region" description="Helical" evidence="1">
    <location>
        <begin position="26"/>
        <end position="45"/>
    </location>
</feature>
<evidence type="ECO:0000256" key="1">
    <source>
        <dbReference type="SAM" id="Phobius"/>
    </source>
</evidence>
<dbReference type="KEGG" id="cbr:CBG_24009"/>
<dbReference type="Proteomes" id="UP000008549">
    <property type="component" value="Unassembled WGS sequence"/>
</dbReference>
<dbReference type="HOGENOM" id="CLU_963883_0_0_1"/>
<evidence type="ECO:0000313" key="4">
    <source>
        <dbReference type="WormBase" id="CBG24009"/>
    </source>
</evidence>
<dbReference type="EMBL" id="HE601054">
    <property type="protein sequence ID" value="CAP20719.1"/>
    <property type="molecule type" value="Genomic_DNA"/>
</dbReference>
<gene>
    <name evidence="2 4" type="ORF">CBG24009</name>
    <name evidence="2" type="ORF">CBG_24009</name>
</gene>
<organism evidence="2 3">
    <name type="scientific">Caenorhabditis briggsae</name>
    <dbReference type="NCBI Taxonomy" id="6238"/>
    <lineage>
        <taxon>Eukaryota</taxon>
        <taxon>Metazoa</taxon>
        <taxon>Ecdysozoa</taxon>
        <taxon>Nematoda</taxon>
        <taxon>Chromadorea</taxon>
        <taxon>Rhabditida</taxon>
        <taxon>Rhabditina</taxon>
        <taxon>Rhabditomorpha</taxon>
        <taxon>Rhabditoidea</taxon>
        <taxon>Rhabditidae</taxon>
        <taxon>Peloderinae</taxon>
        <taxon>Caenorhabditis</taxon>
    </lineage>
</organism>
<accession>A8WJS6</accession>
<sequence>MKIHLISLIDKNQTKSEAFENFGDSFISSSYHGVSSALLLLFYIKTVYEKKIEKFKYFLGFHIFMYFIIYSIIISFFNGFIKIPILIIHHVSLISARLFIFAADFIILSLNFKKLILLTFDLYDRVNLKKIDFAYFLVCLVLKFFSPLYTVSIEISDFTIEFNILEPILVFSNLILIIITIIKWKINQKIRIQKTISILLHSTLSIGCIIIAQSITIFKIIDGSIRSDGNRIRNARLIDNRVHLYTTRRLSSSATKTIMKRGVGAAWKNGRVLTCTVTGSFGLVSIVIF</sequence>
<reference evidence="2 3" key="1">
    <citation type="journal article" date="2003" name="PLoS Biol.">
        <title>The genome sequence of Caenorhabditis briggsae: a platform for comparative genomics.</title>
        <authorList>
            <person name="Stein L.D."/>
            <person name="Bao Z."/>
            <person name="Blasiar D."/>
            <person name="Blumenthal T."/>
            <person name="Brent M.R."/>
            <person name="Chen N."/>
            <person name="Chinwalla A."/>
            <person name="Clarke L."/>
            <person name="Clee C."/>
            <person name="Coghlan A."/>
            <person name="Coulson A."/>
            <person name="D'Eustachio P."/>
            <person name="Fitch D.H."/>
            <person name="Fulton L.A."/>
            <person name="Fulton R.E."/>
            <person name="Griffiths-Jones S."/>
            <person name="Harris T.W."/>
            <person name="Hillier L.W."/>
            <person name="Kamath R."/>
            <person name="Kuwabara P.E."/>
            <person name="Mardis E.R."/>
            <person name="Marra M.A."/>
            <person name="Miner T.L."/>
            <person name="Minx P."/>
            <person name="Mullikin J.C."/>
            <person name="Plumb R.W."/>
            <person name="Rogers J."/>
            <person name="Schein J.E."/>
            <person name="Sohrmann M."/>
            <person name="Spieth J."/>
            <person name="Stajich J.E."/>
            <person name="Wei C."/>
            <person name="Willey D."/>
            <person name="Wilson R.K."/>
            <person name="Durbin R."/>
            <person name="Waterston R.H."/>
        </authorList>
    </citation>
    <scope>NUCLEOTIDE SEQUENCE [LARGE SCALE GENOMIC DNA]</scope>
    <source>
        <strain evidence="2 3">AF16</strain>
    </source>
</reference>
<protein>
    <submittedName>
        <fullName evidence="2">Protein CBG24009</fullName>
    </submittedName>
</protein>